<name>A0A8S5N1S4_9CAUD</name>
<protein>
    <submittedName>
        <fullName evidence="1">Uncharacterized protein</fullName>
    </submittedName>
</protein>
<evidence type="ECO:0000313" key="1">
    <source>
        <dbReference type="EMBL" id="DAD88380.1"/>
    </source>
</evidence>
<dbReference type="EMBL" id="BK015040">
    <property type="protein sequence ID" value="DAD88380.1"/>
    <property type="molecule type" value="Genomic_DNA"/>
</dbReference>
<organism evidence="1">
    <name type="scientific">Siphoviridae sp. ctLfk13</name>
    <dbReference type="NCBI Taxonomy" id="2826251"/>
    <lineage>
        <taxon>Viruses</taxon>
        <taxon>Duplodnaviria</taxon>
        <taxon>Heunggongvirae</taxon>
        <taxon>Uroviricota</taxon>
        <taxon>Caudoviricetes</taxon>
    </lineage>
</organism>
<reference evidence="1" key="1">
    <citation type="journal article" date="2021" name="Proc. Natl. Acad. Sci. U.S.A.">
        <title>A Catalog of Tens of Thousands of Viruses from Human Metagenomes Reveals Hidden Associations with Chronic Diseases.</title>
        <authorList>
            <person name="Tisza M.J."/>
            <person name="Buck C.B."/>
        </authorList>
    </citation>
    <scope>NUCLEOTIDE SEQUENCE</scope>
    <source>
        <strain evidence="1">CtLfk13</strain>
    </source>
</reference>
<proteinExistence type="predicted"/>
<sequence length="40" mass="4352">MAKVIENPLARKGELASGFSHPIAHSNHTGWLLSWSSLAH</sequence>
<accession>A0A8S5N1S4</accession>